<evidence type="ECO:0000313" key="3">
    <source>
        <dbReference type="Proteomes" id="UP000245207"/>
    </source>
</evidence>
<sequence length="275" mass="29523">MEILNAVQGIFQSILAEGGICESQRRASSEGLGLLARLGNDMFTARLASILQTRSLLGDLTGATDSHYAGSIALALGCIHRSMIIINNVIESMLVAFPESKRFYHCHIACSAGGMALSSLVPSTVNSISSLAKSSNASLQVWALHGLLLTIEAAGLSYVSQVQAPVSGSKKPAEDGQLIFLTAGDKLLYDQVTSYLDIIGKLKLQGEKSGRKGHLSVATEIFEVAPSLHMVEVRKAGGDTLEFHKIGGDSNEFTDADFDDIREEWAIYVSNFIFR</sequence>
<dbReference type="GO" id="GO:0016616">
    <property type="term" value="F:oxidoreductase activity, acting on the CH-OH group of donors, NAD or NADP as acceptor"/>
    <property type="evidence" value="ECO:0007669"/>
    <property type="project" value="UniProtKB-ARBA"/>
</dbReference>
<dbReference type="AlphaFoldDB" id="A0A2U1MYB4"/>
<protein>
    <submittedName>
        <fullName evidence="2">Armadillo-like helical</fullName>
    </submittedName>
</protein>
<dbReference type="Proteomes" id="UP000245207">
    <property type="component" value="Unassembled WGS sequence"/>
</dbReference>
<proteinExistence type="predicted"/>
<gene>
    <name evidence="2" type="ORF">CTI12_AA326050</name>
</gene>
<dbReference type="InterPro" id="IPR044218">
    <property type="entry name" value="SWEETIE"/>
</dbReference>
<name>A0A2U1MYB4_ARTAN</name>
<evidence type="ECO:0000259" key="1">
    <source>
        <dbReference type="Pfam" id="PF03446"/>
    </source>
</evidence>
<dbReference type="Pfam" id="PF03446">
    <property type="entry name" value="NAD_binding_2"/>
    <property type="match status" value="1"/>
</dbReference>
<dbReference type="Gene3D" id="3.30.310.80">
    <property type="entry name" value="Kinase associated domain 1, KA1"/>
    <property type="match status" value="1"/>
</dbReference>
<dbReference type="PANTHER" id="PTHR46975">
    <property type="entry name" value="PROTEIN SWEETIE"/>
    <property type="match status" value="1"/>
</dbReference>
<dbReference type="InterPro" id="IPR006115">
    <property type="entry name" value="6PGDH_NADP-bd"/>
</dbReference>
<keyword evidence="3" id="KW-1185">Reference proteome</keyword>
<dbReference type="OrthoDB" id="1482023at2759"/>
<feature type="domain" description="6-phosphogluconate dehydrogenase NADP-binding" evidence="1">
    <location>
        <begin position="159"/>
        <end position="201"/>
    </location>
</feature>
<organism evidence="2 3">
    <name type="scientific">Artemisia annua</name>
    <name type="common">Sweet wormwood</name>
    <dbReference type="NCBI Taxonomy" id="35608"/>
    <lineage>
        <taxon>Eukaryota</taxon>
        <taxon>Viridiplantae</taxon>
        <taxon>Streptophyta</taxon>
        <taxon>Embryophyta</taxon>
        <taxon>Tracheophyta</taxon>
        <taxon>Spermatophyta</taxon>
        <taxon>Magnoliopsida</taxon>
        <taxon>eudicotyledons</taxon>
        <taxon>Gunneridae</taxon>
        <taxon>Pentapetalae</taxon>
        <taxon>asterids</taxon>
        <taxon>campanulids</taxon>
        <taxon>Asterales</taxon>
        <taxon>Asteraceae</taxon>
        <taxon>Asteroideae</taxon>
        <taxon>Anthemideae</taxon>
        <taxon>Artemisiinae</taxon>
        <taxon>Artemisia</taxon>
    </lineage>
</organism>
<dbReference type="GO" id="GO:0050661">
    <property type="term" value="F:NADP binding"/>
    <property type="evidence" value="ECO:0007669"/>
    <property type="project" value="InterPro"/>
</dbReference>
<dbReference type="STRING" id="35608.A0A2U1MYB4"/>
<dbReference type="EMBL" id="PKPP01004069">
    <property type="protein sequence ID" value="PWA66252.1"/>
    <property type="molecule type" value="Genomic_DNA"/>
</dbReference>
<comment type="caution">
    <text evidence="2">The sequence shown here is derived from an EMBL/GenBank/DDBJ whole genome shotgun (WGS) entry which is preliminary data.</text>
</comment>
<dbReference type="GO" id="GO:0005975">
    <property type="term" value="P:carbohydrate metabolic process"/>
    <property type="evidence" value="ECO:0007669"/>
    <property type="project" value="InterPro"/>
</dbReference>
<dbReference type="PANTHER" id="PTHR46975:SF2">
    <property type="entry name" value="PROTEIN SWEETIE"/>
    <property type="match status" value="1"/>
</dbReference>
<reference evidence="2 3" key="1">
    <citation type="journal article" date="2018" name="Mol. Plant">
        <title>The genome of Artemisia annua provides insight into the evolution of Asteraceae family and artemisinin biosynthesis.</title>
        <authorList>
            <person name="Shen Q."/>
            <person name="Zhang L."/>
            <person name="Liao Z."/>
            <person name="Wang S."/>
            <person name="Yan T."/>
            <person name="Shi P."/>
            <person name="Liu M."/>
            <person name="Fu X."/>
            <person name="Pan Q."/>
            <person name="Wang Y."/>
            <person name="Lv Z."/>
            <person name="Lu X."/>
            <person name="Zhang F."/>
            <person name="Jiang W."/>
            <person name="Ma Y."/>
            <person name="Chen M."/>
            <person name="Hao X."/>
            <person name="Li L."/>
            <person name="Tang Y."/>
            <person name="Lv G."/>
            <person name="Zhou Y."/>
            <person name="Sun X."/>
            <person name="Brodelius P.E."/>
            <person name="Rose J.K.C."/>
            <person name="Tang K."/>
        </authorList>
    </citation>
    <scope>NUCLEOTIDE SEQUENCE [LARGE SCALE GENOMIC DNA]</scope>
    <source>
        <strain evidence="3">cv. Huhao1</strain>
        <tissue evidence="2">Leaf</tissue>
    </source>
</reference>
<dbReference type="CDD" id="cd12195">
    <property type="entry name" value="CIPK_C"/>
    <property type="match status" value="1"/>
</dbReference>
<accession>A0A2U1MYB4</accession>
<evidence type="ECO:0000313" key="2">
    <source>
        <dbReference type="EMBL" id="PWA66252.1"/>
    </source>
</evidence>